<comment type="caution">
    <text evidence="3">The sequence shown here is derived from an EMBL/GenBank/DDBJ whole genome shotgun (WGS) entry which is preliminary data.</text>
</comment>
<evidence type="ECO:0008006" key="5">
    <source>
        <dbReference type="Google" id="ProtNLM"/>
    </source>
</evidence>
<evidence type="ECO:0000313" key="3">
    <source>
        <dbReference type="EMBL" id="KJH72226.1"/>
    </source>
</evidence>
<dbReference type="EMBL" id="JYON01000006">
    <property type="protein sequence ID" value="KJH72226.1"/>
    <property type="molecule type" value="Genomic_DNA"/>
</dbReference>
<gene>
    <name evidence="3" type="ORF">UH38_07205</name>
</gene>
<dbReference type="Proteomes" id="UP000032452">
    <property type="component" value="Unassembled WGS sequence"/>
</dbReference>
<feature type="coiled-coil region" evidence="1">
    <location>
        <begin position="207"/>
        <end position="234"/>
    </location>
</feature>
<sequence>MTDIIKIPKSSHKLEFAQERKRYYLPLCLLANVVVWVPALLYLIVAPKTYTSESAIVLPDVKRGGNVDLPGIGKASYEDSSPYSITSQDPRENYKFLALSDPILEAAAADSNMSVDDFGEPRIKLLDNTSIVEVKIKGRTPQEAHNKSLAFYKAFEDKLTELRTREAIERDLGVKTALGDSQKKLASAQKSLADYRASSGVVSAEQINELSNNIEQLRKQRAEVMAQQQQANTRSNQLASNMNLSAQQANDAFALQTDQIFQQNLKDYSEANASITALSAKFLPNHPTIVSEKAKQDEAYKALTERSQAILGRPIDPRSLQKFNLGSNSYASARESLFQDLVTAQAEQRGMQTQAQELDRQIAQLETRLKSMTKQEATLEELKRNMQVAEAVFSSNLTRLDINKSDNFGSYPLIQKVIEPSIPKKPSEPKPLFVLAGATLGSIFITAGILLYWWRDRQTTKIYQSFKNREREIM</sequence>
<keyword evidence="2" id="KW-1133">Transmembrane helix</keyword>
<dbReference type="PANTHER" id="PTHR32309">
    <property type="entry name" value="TYROSINE-PROTEIN KINASE"/>
    <property type="match status" value="1"/>
</dbReference>
<keyword evidence="4" id="KW-1185">Reference proteome</keyword>
<dbReference type="STRING" id="1618023.UH38_07205"/>
<feature type="transmembrane region" description="Helical" evidence="2">
    <location>
        <begin position="432"/>
        <end position="454"/>
    </location>
</feature>
<feature type="transmembrane region" description="Helical" evidence="2">
    <location>
        <begin position="23"/>
        <end position="45"/>
    </location>
</feature>
<dbReference type="OrthoDB" id="6148968at2"/>
<name>A0A0D8ZYE9_9CYAN</name>
<keyword evidence="2" id="KW-0472">Membrane</keyword>
<dbReference type="GO" id="GO:0005886">
    <property type="term" value="C:plasma membrane"/>
    <property type="evidence" value="ECO:0007669"/>
    <property type="project" value="TreeGrafter"/>
</dbReference>
<evidence type="ECO:0000313" key="4">
    <source>
        <dbReference type="Proteomes" id="UP000032452"/>
    </source>
</evidence>
<proteinExistence type="predicted"/>
<evidence type="ECO:0000256" key="2">
    <source>
        <dbReference type="SAM" id="Phobius"/>
    </source>
</evidence>
<organism evidence="3 4">
    <name type="scientific">Aliterella atlantica CENA595</name>
    <dbReference type="NCBI Taxonomy" id="1618023"/>
    <lineage>
        <taxon>Bacteria</taxon>
        <taxon>Bacillati</taxon>
        <taxon>Cyanobacteriota</taxon>
        <taxon>Cyanophyceae</taxon>
        <taxon>Chroococcidiopsidales</taxon>
        <taxon>Aliterellaceae</taxon>
        <taxon>Aliterella</taxon>
    </lineage>
</organism>
<reference evidence="3 4" key="1">
    <citation type="submission" date="2015-02" db="EMBL/GenBank/DDBJ databases">
        <title>Draft genome of a novel marine cyanobacterium (Chroococcales) isolated from South Atlantic Ocean.</title>
        <authorList>
            <person name="Rigonato J."/>
            <person name="Alvarenga D.O."/>
            <person name="Branco L.H."/>
            <person name="Varani A.M."/>
            <person name="Brandini F.P."/>
            <person name="Fiore M.F."/>
        </authorList>
    </citation>
    <scope>NUCLEOTIDE SEQUENCE [LARGE SCALE GENOMIC DNA]</scope>
    <source>
        <strain evidence="3 4">CENA595</strain>
    </source>
</reference>
<protein>
    <recommendedName>
        <fullName evidence="5">Lipopolysaccharide biosynthesis protein</fullName>
    </recommendedName>
</protein>
<dbReference type="GO" id="GO:0004713">
    <property type="term" value="F:protein tyrosine kinase activity"/>
    <property type="evidence" value="ECO:0007669"/>
    <property type="project" value="TreeGrafter"/>
</dbReference>
<keyword evidence="2" id="KW-0812">Transmembrane</keyword>
<dbReference type="RefSeq" id="WP_045053982.1">
    <property type="nucleotide sequence ID" value="NZ_CAWMDP010000038.1"/>
</dbReference>
<evidence type="ECO:0000256" key="1">
    <source>
        <dbReference type="SAM" id="Coils"/>
    </source>
</evidence>
<feature type="coiled-coil region" evidence="1">
    <location>
        <begin position="341"/>
        <end position="392"/>
    </location>
</feature>
<dbReference type="PANTHER" id="PTHR32309:SF13">
    <property type="entry name" value="FERRIC ENTEROBACTIN TRANSPORT PROTEIN FEPE"/>
    <property type="match status" value="1"/>
</dbReference>
<dbReference type="AlphaFoldDB" id="A0A0D8ZYE9"/>
<dbReference type="PATRIC" id="fig|1618023.3.peg.3114"/>
<keyword evidence="1" id="KW-0175">Coiled coil</keyword>
<accession>A0A0D8ZYE9</accession>
<dbReference type="InterPro" id="IPR050445">
    <property type="entry name" value="Bact_polysacc_biosynth/exp"/>
</dbReference>